<dbReference type="EMBL" id="HBKN01004204">
    <property type="protein sequence ID" value="CAE2254733.1"/>
    <property type="molecule type" value="Transcribed_RNA"/>
</dbReference>
<evidence type="ECO:0000313" key="2">
    <source>
        <dbReference type="EMBL" id="CAE2254733.1"/>
    </source>
</evidence>
<reference evidence="2" key="1">
    <citation type="submission" date="2021-01" db="EMBL/GenBank/DDBJ databases">
        <authorList>
            <person name="Corre E."/>
            <person name="Pelletier E."/>
            <person name="Niang G."/>
            <person name="Scheremetjew M."/>
            <person name="Finn R."/>
            <person name="Kale V."/>
            <person name="Holt S."/>
            <person name="Cochrane G."/>
            <person name="Meng A."/>
            <person name="Brown T."/>
            <person name="Cohen L."/>
        </authorList>
    </citation>
    <scope>NUCLEOTIDE SEQUENCE</scope>
    <source>
        <strain evidence="2">CCMP 2712</strain>
    </source>
</reference>
<feature type="compositionally biased region" description="Polar residues" evidence="1">
    <location>
        <begin position="39"/>
        <end position="59"/>
    </location>
</feature>
<protein>
    <submittedName>
        <fullName evidence="2">Uncharacterized protein</fullName>
    </submittedName>
</protein>
<feature type="region of interest" description="Disordered" evidence="1">
    <location>
        <begin position="33"/>
        <end position="61"/>
    </location>
</feature>
<dbReference type="AlphaFoldDB" id="A0A7S4J7I4"/>
<organism evidence="2">
    <name type="scientific">Guillardia theta</name>
    <name type="common">Cryptophyte</name>
    <name type="synonym">Cryptomonas phi</name>
    <dbReference type="NCBI Taxonomy" id="55529"/>
    <lineage>
        <taxon>Eukaryota</taxon>
        <taxon>Cryptophyceae</taxon>
        <taxon>Pyrenomonadales</taxon>
        <taxon>Geminigeraceae</taxon>
        <taxon>Guillardia</taxon>
    </lineage>
</organism>
<accession>A0A7S4J7I4</accession>
<proteinExistence type="predicted"/>
<sequence>MGKTVLFRSPSASSNRPSIGILTIPKERFKRAKIRHSKAVSTSLSQKGEQSSSRTQQQHLTRHCTHLDATKPSSKMVPDDDSIVLSPGTSAYSDTDASIEQMSPNFEVDDSSLDFSDVDLAVGMLDHRFLYEFSSHYENSKIPISVFEESKNSNTEIANFEFESPCQADELSWQNCFECASMWNHEIGRTLTNL</sequence>
<gene>
    <name evidence="2" type="ORF">GTHE00462_LOCUS3517</name>
</gene>
<evidence type="ECO:0000256" key="1">
    <source>
        <dbReference type="SAM" id="MobiDB-lite"/>
    </source>
</evidence>
<name>A0A7S4J7I4_GUITH</name>